<dbReference type="OrthoDB" id="10003276at2759"/>
<dbReference type="GO" id="GO:0005615">
    <property type="term" value="C:extracellular space"/>
    <property type="evidence" value="ECO:0007669"/>
    <property type="project" value="TreeGrafter"/>
</dbReference>
<evidence type="ECO:0000256" key="1">
    <source>
        <dbReference type="ARBA" id="ARBA00023157"/>
    </source>
</evidence>
<reference evidence="4" key="1">
    <citation type="submission" date="2020-07" db="EMBL/GenBank/DDBJ databases">
        <title>The High-quality genome of the commercially important snow crab, Chionoecetes opilio.</title>
        <authorList>
            <person name="Jeong J.-H."/>
            <person name="Ryu S."/>
        </authorList>
    </citation>
    <scope>NUCLEOTIDE SEQUENCE</scope>
    <source>
        <strain evidence="4">MADBK_172401_WGS</strain>
        <tissue evidence="4">Digestive gland</tissue>
    </source>
</reference>
<keyword evidence="4" id="KW-0503">Monooxygenase</keyword>
<comment type="caution">
    <text evidence="4">The sequence shown here is derived from an EMBL/GenBank/DDBJ whole genome shotgun (WGS) entry which is preliminary data.</text>
</comment>
<dbReference type="PANTHER" id="PTHR10157:SF23">
    <property type="entry name" value="MOXD1 HOMOLOG 1"/>
    <property type="match status" value="1"/>
</dbReference>
<protein>
    <submittedName>
        <fullName evidence="4">DBH-like monooxygenase protein 1</fullName>
    </submittedName>
</protein>
<feature type="domain" description="Copper type II ascorbate-dependent monooxygenase C-terminal" evidence="3">
    <location>
        <begin position="94"/>
        <end position="196"/>
    </location>
</feature>
<dbReference type="GO" id="GO:0004500">
    <property type="term" value="F:dopamine beta-monooxygenase activity"/>
    <property type="evidence" value="ECO:0007669"/>
    <property type="project" value="InterPro"/>
</dbReference>
<gene>
    <name evidence="4" type="primary">moxd1</name>
    <name evidence="4" type="ORF">GWK47_000582</name>
</gene>
<organism evidence="4 5">
    <name type="scientific">Chionoecetes opilio</name>
    <name type="common">Atlantic snow crab</name>
    <name type="synonym">Cancer opilio</name>
    <dbReference type="NCBI Taxonomy" id="41210"/>
    <lineage>
        <taxon>Eukaryota</taxon>
        <taxon>Metazoa</taxon>
        <taxon>Ecdysozoa</taxon>
        <taxon>Arthropoda</taxon>
        <taxon>Crustacea</taxon>
        <taxon>Multicrustacea</taxon>
        <taxon>Malacostraca</taxon>
        <taxon>Eumalacostraca</taxon>
        <taxon>Eucarida</taxon>
        <taxon>Decapoda</taxon>
        <taxon>Pleocyemata</taxon>
        <taxon>Brachyura</taxon>
        <taxon>Eubrachyura</taxon>
        <taxon>Majoidea</taxon>
        <taxon>Majidae</taxon>
        <taxon>Chionoecetes</taxon>
    </lineage>
</organism>
<dbReference type="Gene3D" id="2.60.120.230">
    <property type="match status" value="1"/>
</dbReference>
<dbReference type="EMBL" id="JACEEZ010009558">
    <property type="protein sequence ID" value="KAG0722424.1"/>
    <property type="molecule type" value="Genomic_DNA"/>
</dbReference>
<proteinExistence type="predicted"/>
<dbReference type="InterPro" id="IPR014784">
    <property type="entry name" value="Cu2_ascorb_mOase-like_C"/>
</dbReference>
<keyword evidence="5" id="KW-1185">Reference proteome</keyword>
<dbReference type="Pfam" id="PF03712">
    <property type="entry name" value="Cu2_monoox_C"/>
    <property type="match status" value="1"/>
</dbReference>
<accession>A0A8J4YGF8</accession>
<dbReference type="GO" id="GO:0042420">
    <property type="term" value="P:dopamine catabolic process"/>
    <property type="evidence" value="ECO:0007669"/>
    <property type="project" value="TreeGrafter"/>
</dbReference>
<evidence type="ECO:0000313" key="4">
    <source>
        <dbReference type="EMBL" id="KAG0722424.1"/>
    </source>
</evidence>
<evidence type="ECO:0000259" key="3">
    <source>
        <dbReference type="Pfam" id="PF03712"/>
    </source>
</evidence>
<dbReference type="GO" id="GO:0030667">
    <property type="term" value="C:secretory granule membrane"/>
    <property type="evidence" value="ECO:0007669"/>
    <property type="project" value="TreeGrafter"/>
</dbReference>
<keyword evidence="4" id="KW-0560">Oxidoreductase</keyword>
<dbReference type="GO" id="GO:0005507">
    <property type="term" value="F:copper ion binding"/>
    <property type="evidence" value="ECO:0007669"/>
    <property type="project" value="TreeGrafter"/>
</dbReference>
<name>A0A8J4YGF8_CHIOP</name>
<dbReference type="InterPro" id="IPR024548">
    <property type="entry name" value="Cu2_monoox_C"/>
</dbReference>
<dbReference type="SUPFAM" id="SSF49742">
    <property type="entry name" value="PHM/PNGase F"/>
    <property type="match status" value="1"/>
</dbReference>
<dbReference type="AlphaFoldDB" id="A0A8J4YGF8"/>
<dbReference type="InterPro" id="IPR000945">
    <property type="entry name" value="DBH-like"/>
</dbReference>
<dbReference type="GO" id="GO:0006589">
    <property type="term" value="P:octopamine biosynthetic process"/>
    <property type="evidence" value="ECO:0007669"/>
    <property type="project" value="TreeGrafter"/>
</dbReference>
<evidence type="ECO:0000256" key="2">
    <source>
        <dbReference type="SAM" id="MobiDB-lite"/>
    </source>
</evidence>
<evidence type="ECO:0000313" key="5">
    <source>
        <dbReference type="Proteomes" id="UP000770661"/>
    </source>
</evidence>
<dbReference type="InterPro" id="IPR008977">
    <property type="entry name" value="PHM/PNGase_F_dom_sf"/>
</dbReference>
<dbReference type="GO" id="GO:0042421">
    <property type="term" value="P:norepinephrine biosynthetic process"/>
    <property type="evidence" value="ECO:0007669"/>
    <property type="project" value="TreeGrafter"/>
</dbReference>
<sequence>MTCNLPFTYKFTGKRASKPASRGGLGVPRSGRLDPGTRSSRGHPGYGIPPTSATNFSCAVSSLLAIGSESHYDNRRLERNVTVEWAMGVHQQKEASILAMGHSLLFSLTVPPQTSDWLVAGHCSSACIAAALPPEGVKSFTVFLHGHYLVRAIRMRHFRGHQELPPIAVDDNYAADYQQSRRLYMEVKLLPGDHITIGWRAEDEICQAFIKYYPRGPMALCRSSPHPRLLAQAYRLKAFQSDLDLTKFEFDPKLSDGQRYQAAVNSLPWPSLDLWQINKDIVPGDQVIKCQYNYGVLLRHLLYQSSTNPGTCSTSPPLTRHLLYQSSTNPGTCSTSPPLPRHLLYQSSTNPGTCSTSPPLTQALAPPVLH</sequence>
<keyword evidence="1" id="KW-1015">Disulfide bond</keyword>
<feature type="region of interest" description="Disordered" evidence="2">
    <location>
        <begin position="15"/>
        <end position="49"/>
    </location>
</feature>
<dbReference type="PANTHER" id="PTHR10157">
    <property type="entry name" value="DOPAMINE BETA HYDROXYLASE RELATED"/>
    <property type="match status" value="1"/>
</dbReference>
<dbReference type="Proteomes" id="UP000770661">
    <property type="component" value="Unassembled WGS sequence"/>
</dbReference>